<accession>A0A1B2DZK0</accession>
<sequence length="197" mass="22574">MSRKNKWIVVLLIIGISGLIALEGFIKPRANAQAVRYEAEQNDPLTHDIRQSIPYSNKYMGNAGNFANLNASLPFRSIGRTFQMYPDRLTAEILYQARAGELAPDKLNAFFMYNSTANFALIDNLEELIFTFEDQSFTIRRDEVETWYREVGSVALLRDVDLWRTHVQSRIADEDKVTDFVTSVVRPSSQKKDRSSI</sequence>
<reference evidence="4 5" key="2">
    <citation type="submission" date="2016-12" db="EMBL/GenBank/DDBJ databases">
        <title>Genome sequencing and description of Paenibacillus sp. nov. from high altitude lake in the Indian Trans- Himalayas.</title>
        <authorList>
            <person name="Kiran S."/>
            <person name="Swarnkar M.K."/>
            <person name="Rana A."/>
            <person name="Tewari R."/>
            <person name="Gulati A."/>
        </authorList>
    </citation>
    <scope>NUCLEOTIDE SEQUENCE [LARGE SCALE GENOMIC DNA]</scope>
    <source>
        <strain evidence="4 5">IHBB 9951</strain>
    </source>
</reference>
<dbReference type="InterPro" id="IPR032250">
    <property type="entry name" value="DUF4825"/>
</dbReference>
<keyword evidence="1" id="KW-0812">Transmembrane</keyword>
<evidence type="ECO:0000259" key="2">
    <source>
        <dbReference type="Pfam" id="PF16107"/>
    </source>
</evidence>
<feature type="domain" description="DUF4825" evidence="2">
    <location>
        <begin position="54"/>
        <end position="135"/>
    </location>
</feature>
<reference evidence="3" key="1">
    <citation type="submission" date="2016-08" db="EMBL/GenBank/DDBJ databases">
        <title>Complete Genome Seqeunce of Paenibacillus sp. nov. IHBB 9852 from high altitute lake of Indian trans-Himalayas.</title>
        <authorList>
            <person name="Kiran S."/>
            <person name="Swarnkar M.K."/>
            <person name="Rana A."/>
            <person name="Tewari R."/>
            <person name="Gulati A."/>
        </authorList>
    </citation>
    <scope>NUCLEOTIDE SEQUENCE [LARGE SCALE GENOMIC DNA]</scope>
    <source>
        <strain evidence="3">IHBB 9852</strain>
    </source>
</reference>
<keyword evidence="5" id="KW-1185">Reference proteome</keyword>
<name>A0A1B2DZK0_9BACL</name>
<dbReference type="KEGG" id="pib:BBD41_10910"/>
<evidence type="ECO:0000313" key="4">
    <source>
        <dbReference type="EMBL" id="OOC58968.1"/>
    </source>
</evidence>
<gene>
    <name evidence="4" type="ORF">BBD40_25255</name>
    <name evidence="3" type="ORF">BBD41_10910</name>
</gene>
<dbReference type="OrthoDB" id="2437505at2"/>
<dbReference type="EMBL" id="MRVI01000002">
    <property type="protein sequence ID" value="OOC58968.1"/>
    <property type="molecule type" value="Genomic_DNA"/>
</dbReference>
<keyword evidence="1" id="KW-0472">Membrane</keyword>
<evidence type="ECO:0000313" key="3">
    <source>
        <dbReference type="EMBL" id="ANY73057.1"/>
    </source>
</evidence>
<proteinExistence type="predicted"/>
<dbReference type="RefSeq" id="WP_077569867.1">
    <property type="nucleotide sequence ID" value="NZ_CP016809.1"/>
</dbReference>
<organism evidence="3">
    <name type="scientific">Paenibacillus ihbetae</name>
    <dbReference type="NCBI Taxonomy" id="1870820"/>
    <lineage>
        <taxon>Bacteria</taxon>
        <taxon>Bacillati</taxon>
        <taxon>Bacillota</taxon>
        <taxon>Bacilli</taxon>
        <taxon>Bacillales</taxon>
        <taxon>Paenibacillaceae</taxon>
        <taxon>Paenibacillus</taxon>
    </lineage>
</organism>
<evidence type="ECO:0000313" key="5">
    <source>
        <dbReference type="Proteomes" id="UP000189059"/>
    </source>
</evidence>
<dbReference type="Pfam" id="PF16107">
    <property type="entry name" value="DUF4825"/>
    <property type="match status" value="1"/>
</dbReference>
<feature type="transmembrane region" description="Helical" evidence="1">
    <location>
        <begin position="7"/>
        <end position="26"/>
    </location>
</feature>
<keyword evidence="1" id="KW-1133">Transmembrane helix</keyword>
<dbReference type="Proteomes" id="UP000189059">
    <property type="component" value="Unassembled WGS sequence"/>
</dbReference>
<evidence type="ECO:0000256" key="1">
    <source>
        <dbReference type="SAM" id="Phobius"/>
    </source>
</evidence>
<dbReference type="EMBL" id="CP016809">
    <property type="protein sequence ID" value="ANY73057.1"/>
    <property type="molecule type" value="Genomic_DNA"/>
</dbReference>
<protein>
    <submittedName>
        <fullName evidence="3">DUF4825 domain-containing protein</fullName>
    </submittedName>
</protein>
<dbReference type="AlphaFoldDB" id="A0A1B2DZK0"/>